<reference evidence="1" key="1">
    <citation type="submission" date="2023-08" db="EMBL/GenBank/DDBJ databases">
        <title>A de novo genome assembly of Solanum verrucosum Schlechtendal, a Mexican diploid species geographically isolated from the other diploid A-genome species in potato relatives.</title>
        <authorList>
            <person name="Hosaka K."/>
        </authorList>
    </citation>
    <scope>NUCLEOTIDE SEQUENCE</scope>
    <source>
        <tissue evidence="1">Young leaves</tissue>
    </source>
</reference>
<organism evidence="1 2">
    <name type="scientific">Solanum verrucosum</name>
    <dbReference type="NCBI Taxonomy" id="315347"/>
    <lineage>
        <taxon>Eukaryota</taxon>
        <taxon>Viridiplantae</taxon>
        <taxon>Streptophyta</taxon>
        <taxon>Embryophyta</taxon>
        <taxon>Tracheophyta</taxon>
        <taxon>Spermatophyta</taxon>
        <taxon>Magnoliopsida</taxon>
        <taxon>eudicotyledons</taxon>
        <taxon>Gunneridae</taxon>
        <taxon>Pentapetalae</taxon>
        <taxon>asterids</taxon>
        <taxon>lamiids</taxon>
        <taxon>Solanales</taxon>
        <taxon>Solanaceae</taxon>
        <taxon>Solanoideae</taxon>
        <taxon>Solaneae</taxon>
        <taxon>Solanum</taxon>
    </lineage>
</organism>
<accession>A0AAF0U1A5</accession>
<dbReference type="AlphaFoldDB" id="A0AAF0U1A5"/>
<proteinExistence type="predicted"/>
<dbReference type="Proteomes" id="UP001234989">
    <property type="component" value="Chromosome 7"/>
</dbReference>
<protein>
    <recommendedName>
        <fullName evidence="3">Reverse transcriptase RNase H-like domain-containing protein</fullName>
    </recommendedName>
</protein>
<sequence length="34" mass="3986">MQNRKVFVHASRQLKIHIKNYSTHDLELVAVVLP</sequence>
<dbReference type="EMBL" id="CP133618">
    <property type="protein sequence ID" value="WMV37416.1"/>
    <property type="molecule type" value="Genomic_DNA"/>
</dbReference>
<evidence type="ECO:0000313" key="2">
    <source>
        <dbReference type="Proteomes" id="UP001234989"/>
    </source>
</evidence>
<gene>
    <name evidence="1" type="ORF">MTR67_030801</name>
</gene>
<evidence type="ECO:0000313" key="1">
    <source>
        <dbReference type="EMBL" id="WMV37416.1"/>
    </source>
</evidence>
<name>A0AAF0U1A5_SOLVR</name>
<evidence type="ECO:0008006" key="3">
    <source>
        <dbReference type="Google" id="ProtNLM"/>
    </source>
</evidence>
<keyword evidence="2" id="KW-1185">Reference proteome</keyword>